<reference evidence="1 2" key="1">
    <citation type="journal article" date="2014" name="PLoS ONE">
        <title>Genome Information of Methylobacterium oryzae, a Plant-Probiotic Methylotroph in the Phyllosphere.</title>
        <authorList>
            <person name="Kwak M.J."/>
            <person name="Jeong H."/>
            <person name="Madhaiyan M."/>
            <person name="Lee Y."/>
            <person name="Sa T.M."/>
            <person name="Oh T.K."/>
            <person name="Kim J.F."/>
        </authorList>
    </citation>
    <scope>NUCLEOTIDE SEQUENCE [LARGE SCALE GENOMIC DNA]</scope>
    <source>
        <strain evidence="1 2">CBMB20</strain>
    </source>
</reference>
<gene>
    <name evidence="1" type="ORF">MOC_3488</name>
</gene>
<dbReference type="EMBL" id="CP003811">
    <property type="protein sequence ID" value="AIQ91243.1"/>
    <property type="molecule type" value="Genomic_DNA"/>
</dbReference>
<dbReference type="eggNOG" id="COG2927">
    <property type="taxonomic scope" value="Bacteria"/>
</dbReference>
<keyword evidence="1" id="KW-0548">Nucleotidyltransferase</keyword>
<keyword evidence="1" id="KW-0808">Transferase</keyword>
<dbReference type="GO" id="GO:0003677">
    <property type="term" value="F:DNA binding"/>
    <property type="evidence" value="ECO:0007669"/>
    <property type="project" value="InterPro"/>
</dbReference>
<dbReference type="RefSeq" id="WP_043758368.1">
    <property type="nucleotide sequence ID" value="NZ_CP003811.1"/>
</dbReference>
<dbReference type="Proteomes" id="UP000029492">
    <property type="component" value="Chromosome"/>
</dbReference>
<dbReference type="PANTHER" id="PTHR38767">
    <property type="entry name" value="DNA POLYMERASE III SUBUNIT CHI"/>
    <property type="match status" value="1"/>
</dbReference>
<proteinExistence type="predicted"/>
<evidence type="ECO:0000313" key="2">
    <source>
        <dbReference type="Proteomes" id="UP000029492"/>
    </source>
</evidence>
<protein>
    <submittedName>
        <fullName evidence="1">DNA polymerase III subunit chi, HolC</fullName>
        <ecNumber evidence="1">2.7.7.7</ecNumber>
    </submittedName>
</protein>
<dbReference type="EC" id="2.7.7.7" evidence="1"/>
<dbReference type="KEGG" id="mor:MOC_3488"/>
<dbReference type="AlphaFoldDB" id="A0A089NZJ2"/>
<dbReference type="GeneID" id="96603267"/>
<dbReference type="SUPFAM" id="SSF102400">
    <property type="entry name" value="DNA polymerase III chi subunit"/>
    <property type="match status" value="1"/>
</dbReference>
<dbReference type="GO" id="GO:0032298">
    <property type="term" value="P:positive regulation of DNA-templated DNA replication initiation"/>
    <property type="evidence" value="ECO:0007669"/>
    <property type="project" value="TreeGrafter"/>
</dbReference>
<dbReference type="InterPro" id="IPR007459">
    <property type="entry name" value="DNA_pol3_chi"/>
</dbReference>
<dbReference type="GO" id="GO:0006260">
    <property type="term" value="P:DNA replication"/>
    <property type="evidence" value="ECO:0007669"/>
    <property type="project" value="InterPro"/>
</dbReference>
<dbReference type="STRING" id="693986.MOC_3488"/>
<dbReference type="GO" id="GO:0003887">
    <property type="term" value="F:DNA-directed DNA polymerase activity"/>
    <property type="evidence" value="ECO:0007669"/>
    <property type="project" value="UniProtKB-EC"/>
</dbReference>
<sequence length="150" mass="17104">MTEILFYHMQRQPLERVLPSLVERSLDRGWQAAIQAASEERLQALDDHLWTYSDESFLPHGTDREPDAASQPVVLTLRDVNPNAASIRFLVEGADLPPDAGAYERICILFDGTDQDALLRAREQWKQAKEAGHTVAYWQQDDSGRWNKKA</sequence>
<evidence type="ECO:0000313" key="1">
    <source>
        <dbReference type="EMBL" id="AIQ91243.1"/>
    </source>
</evidence>
<dbReference type="PANTHER" id="PTHR38767:SF1">
    <property type="entry name" value="DNA POLYMERASE III SUBUNIT CHI"/>
    <property type="match status" value="1"/>
</dbReference>
<dbReference type="Gene3D" id="3.40.50.10110">
    <property type="entry name" value="DNA polymerase III subunit chi"/>
    <property type="match status" value="1"/>
</dbReference>
<accession>A0A089NZJ2</accession>
<dbReference type="HOGENOM" id="CLU_131584_4_0_5"/>
<dbReference type="NCBIfam" id="NF004347">
    <property type="entry name" value="PRK05728.1-4"/>
    <property type="match status" value="1"/>
</dbReference>
<keyword evidence="2" id="KW-1185">Reference proteome</keyword>
<name>A0A089NZJ2_9HYPH</name>
<organism evidence="1 2">
    <name type="scientific">Methylobacterium oryzae CBMB20</name>
    <dbReference type="NCBI Taxonomy" id="693986"/>
    <lineage>
        <taxon>Bacteria</taxon>
        <taxon>Pseudomonadati</taxon>
        <taxon>Pseudomonadota</taxon>
        <taxon>Alphaproteobacteria</taxon>
        <taxon>Hyphomicrobiales</taxon>
        <taxon>Methylobacteriaceae</taxon>
        <taxon>Methylobacterium</taxon>
    </lineage>
</organism>
<dbReference type="Pfam" id="PF04364">
    <property type="entry name" value="DNA_pol3_chi"/>
    <property type="match status" value="1"/>
</dbReference>
<dbReference type="InterPro" id="IPR036768">
    <property type="entry name" value="PolIII_chi_sf"/>
</dbReference>